<feature type="transmembrane region" description="Helical" evidence="1">
    <location>
        <begin position="73"/>
        <end position="95"/>
    </location>
</feature>
<proteinExistence type="predicted"/>
<evidence type="ECO:0000256" key="1">
    <source>
        <dbReference type="SAM" id="Phobius"/>
    </source>
</evidence>
<keyword evidence="1" id="KW-0472">Membrane</keyword>
<protein>
    <submittedName>
        <fullName evidence="2">Uncharacterized protein</fullName>
    </submittedName>
</protein>
<evidence type="ECO:0000313" key="2">
    <source>
        <dbReference type="EMBL" id="CAD5926681.1"/>
    </source>
</evidence>
<gene>
    <name evidence="2" type="ORF">NO713_01018</name>
</gene>
<dbReference type="Proteomes" id="UP001153719">
    <property type="component" value="Chromosome"/>
</dbReference>
<dbReference type="RefSeq" id="WP_254173153.1">
    <property type="nucleotide sequence ID" value="NZ_LR882967.1"/>
</dbReference>
<sequence>MNWKRASLLCQLLIGANLFLIGISLTLMLAIASEFNTAGLAIACFFLIAFILAQIVGWVGDDAWVKLLKIEPMELYGILIFTGLSAVMGILLWLLSRWVQN</sequence>
<reference evidence="2" key="1">
    <citation type="submission" date="2020-09" db="EMBL/GenBank/DDBJ databases">
        <authorList>
            <person name="Blom J."/>
        </authorList>
    </citation>
    <scope>NUCLEOTIDE SEQUENCE</scope>
    <source>
        <strain evidence="2">No.713</strain>
    </source>
</reference>
<dbReference type="EMBL" id="LR882967">
    <property type="protein sequence ID" value="CAD5926681.1"/>
    <property type="molecule type" value="Genomic_DNA"/>
</dbReference>
<keyword evidence="1" id="KW-1133">Transmembrane helix</keyword>
<name>A0A9W4CG35_9CYAN</name>
<keyword evidence="3" id="KW-1185">Reference proteome</keyword>
<evidence type="ECO:0000313" key="3">
    <source>
        <dbReference type="Proteomes" id="UP001153719"/>
    </source>
</evidence>
<dbReference type="AlphaFoldDB" id="A0A9W4CG35"/>
<feature type="transmembrane region" description="Helical" evidence="1">
    <location>
        <begin position="12"/>
        <end position="32"/>
    </location>
</feature>
<feature type="transmembrane region" description="Helical" evidence="1">
    <location>
        <begin position="38"/>
        <end position="61"/>
    </location>
</feature>
<keyword evidence="1" id="KW-0812">Transmembrane</keyword>
<dbReference type="KEGG" id="ppsu:NO713_01018"/>
<accession>A0A9W4CG35</accession>
<organism evidence="2 3">
    <name type="scientific">Planktothrix pseudagardhii</name>
    <dbReference type="NCBI Taxonomy" id="132604"/>
    <lineage>
        <taxon>Bacteria</taxon>
        <taxon>Bacillati</taxon>
        <taxon>Cyanobacteriota</taxon>
        <taxon>Cyanophyceae</taxon>
        <taxon>Oscillatoriophycideae</taxon>
        <taxon>Oscillatoriales</taxon>
        <taxon>Microcoleaceae</taxon>
        <taxon>Planktothrix</taxon>
    </lineage>
</organism>